<dbReference type="GO" id="GO:0046872">
    <property type="term" value="F:metal ion binding"/>
    <property type="evidence" value="ECO:0007669"/>
    <property type="project" value="UniProtKB-KW"/>
</dbReference>
<dbReference type="RefSeq" id="WP_006626384.1">
    <property type="nucleotide sequence ID" value="NZ_ADFR01000001.1"/>
</dbReference>
<keyword evidence="6" id="KW-0479">Metal-binding</keyword>
<dbReference type="Gene3D" id="1.20.58.80">
    <property type="entry name" value="Phosphotransferase system, lactose/cellobiose-type IIA subunit"/>
    <property type="match status" value="1"/>
</dbReference>
<feature type="binding site" evidence="6">
    <location>
        <position position="78"/>
    </location>
    <ligand>
        <name>Mg(2+)</name>
        <dbReference type="ChEBI" id="CHEBI:18420"/>
        <note>ligand shared between all trimeric partners</note>
    </ligand>
</feature>
<dbReference type="Pfam" id="PF02255">
    <property type="entry name" value="PTS_IIA"/>
    <property type="match status" value="1"/>
</dbReference>
<dbReference type="PROSITE" id="PS51095">
    <property type="entry name" value="PTS_EIIA_TYPE_3"/>
    <property type="match status" value="1"/>
</dbReference>
<evidence type="ECO:0000256" key="5">
    <source>
        <dbReference type="PIRSR" id="PIRSR000699-1"/>
    </source>
</evidence>
<sequence length="101" mass="11023">MEGTELVASRIIASVGTARSNYIGAIDVASQGDFEEAERLIAEGKAIFLEGHKAHTDLLAIMAKEEIVMDLLLTHAEDQLMSAEAFGILAEKFVDLYKKLK</sequence>
<dbReference type="InterPro" id="IPR036542">
    <property type="entry name" value="PTS_IIA_lac/cel_sf"/>
</dbReference>
<reference evidence="9" key="1">
    <citation type="submission" date="2009-12" db="EMBL/GenBank/DDBJ databases">
        <title>Sequence of Clostridiales genomosp. BVAB3 str. UPII9-5.</title>
        <authorList>
            <person name="Madupu R."/>
            <person name="Durkin A.S."/>
            <person name="Torralba M."/>
            <person name="Methe B."/>
            <person name="Sutton G.G."/>
            <person name="Strausberg R.L."/>
            <person name="Nelson K.E."/>
        </authorList>
    </citation>
    <scope>NUCLEOTIDE SEQUENCE [LARGE SCALE GENOMIC DNA]</scope>
    <source>
        <strain evidence="9">W1219</strain>
    </source>
</reference>
<evidence type="ECO:0000313" key="8">
    <source>
        <dbReference type="EMBL" id="EFC06522.1"/>
    </source>
</evidence>
<dbReference type="InterPro" id="IPR003188">
    <property type="entry name" value="PTS_IIA_lac/cel"/>
</dbReference>
<feature type="active site" description="Tele-phosphohistidine intermediate" evidence="5">
    <location>
        <position position="75"/>
    </location>
</feature>
<name>D2MLW3_9FIRM</name>
<keyword evidence="3" id="KW-0808">Transferase</keyword>
<dbReference type="SUPFAM" id="SSF46973">
    <property type="entry name" value="Enzyme IIa from lactose specific PTS, IIa-lac"/>
    <property type="match status" value="1"/>
</dbReference>
<dbReference type="PANTHER" id="PTHR34382">
    <property type="entry name" value="PTS SYSTEM N,N'-DIACETYLCHITOBIOSE-SPECIFIC EIIA COMPONENT"/>
    <property type="match status" value="1"/>
</dbReference>
<keyword evidence="2" id="KW-0762">Sugar transport</keyword>
<dbReference type="eggNOG" id="COG1447">
    <property type="taxonomic scope" value="Bacteria"/>
</dbReference>
<dbReference type="OrthoDB" id="389577at2"/>
<evidence type="ECO:0000256" key="3">
    <source>
        <dbReference type="ARBA" id="ARBA00022679"/>
    </source>
</evidence>
<keyword evidence="9" id="KW-1185">Reference proteome</keyword>
<dbReference type="PANTHER" id="PTHR34382:SF7">
    <property type="entry name" value="PTS SYSTEM N,N'-DIACETYLCHITOBIOSE-SPECIFIC EIIA COMPONENT"/>
    <property type="match status" value="1"/>
</dbReference>
<dbReference type="PIRSF" id="PIRSF000699">
    <property type="entry name" value="PTS_IILac_III"/>
    <property type="match status" value="1"/>
</dbReference>
<evidence type="ECO:0000256" key="1">
    <source>
        <dbReference type="ARBA" id="ARBA00022448"/>
    </source>
</evidence>
<dbReference type="GO" id="GO:0016740">
    <property type="term" value="F:transferase activity"/>
    <property type="evidence" value="ECO:0007669"/>
    <property type="project" value="UniProtKB-KW"/>
</dbReference>
<keyword evidence="1" id="KW-0813">Transport</keyword>
<organism evidence="8 9">
    <name type="scientific">Bulleidia extructa W1219</name>
    <dbReference type="NCBI Taxonomy" id="679192"/>
    <lineage>
        <taxon>Bacteria</taxon>
        <taxon>Bacillati</taxon>
        <taxon>Bacillota</taxon>
        <taxon>Erysipelotrichia</taxon>
        <taxon>Erysipelotrichales</taxon>
        <taxon>Erysipelotrichaceae</taxon>
        <taxon>Bulleidia</taxon>
    </lineage>
</organism>
<dbReference type="EMBL" id="ADFR01000001">
    <property type="protein sequence ID" value="EFC06522.1"/>
    <property type="molecule type" value="Genomic_DNA"/>
</dbReference>
<comment type="cofactor">
    <cofactor evidence="6">
        <name>Mg(2+)</name>
        <dbReference type="ChEBI" id="CHEBI:18420"/>
    </cofactor>
    <text evidence="6">Binds 1 Mg(2+) ion per trimer.</text>
</comment>
<evidence type="ECO:0000256" key="4">
    <source>
        <dbReference type="ARBA" id="ARBA00022683"/>
    </source>
</evidence>
<dbReference type="STRING" id="679192.HMPREF9013_1468"/>
<gene>
    <name evidence="8" type="ORF">HMPREF9013_1468</name>
</gene>
<evidence type="ECO:0000256" key="2">
    <source>
        <dbReference type="ARBA" id="ARBA00022597"/>
    </source>
</evidence>
<comment type="caution">
    <text evidence="8">The sequence shown here is derived from an EMBL/GenBank/DDBJ whole genome shotgun (WGS) entry which is preliminary data.</text>
</comment>
<feature type="modified residue" description="Phosphohistidine; by HPr" evidence="7">
    <location>
        <position position="75"/>
    </location>
</feature>
<accession>D2MLW3</accession>
<dbReference type="AlphaFoldDB" id="D2MLW3"/>
<proteinExistence type="predicted"/>
<evidence type="ECO:0000256" key="6">
    <source>
        <dbReference type="PIRSR" id="PIRSR000699-2"/>
    </source>
</evidence>
<evidence type="ECO:0000256" key="7">
    <source>
        <dbReference type="PROSITE-ProRule" id="PRU00418"/>
    </source>
</evidence>
<protein>
    <submittedName>
        <fullName evidence="8">PTS system, Lactose/Cellobiose specific IIA subunit</fullName>
    </submittedName>
</protein>
<dbReference type="Proteomes" id="UP000005017">
    <property type="component" value="Unassembled WGS sequence"/>
</dbReference>
<evidence type="ECO:0000313" key="9">
    <source>
        <dbReference type="Proteomes" id="UP000005017"/>
    </source>
</evidence>
<keyword evidence="6" id="KW-0460">Magnesium</keyword>
<dbReference type="GO" id="GO:0009401">
    <property type="term" value="P:phosphoenolpyruvate-dependent sugar phosphotransferase system"/>
    <property type="evidence" value="ECO:0007669"/>
    <property type="project" value="UniProtKB-KW"/>
</dbReference>
<keyword evidence="4" id="KW-0598">Phosphotransferase system</keyword>